<name>A0A6N3CRC0_MEDGN</name>
<evidence type="ECO:0000313" key="1">
    <source>
        <dbReference type="EMBL" id="VYU17319.1"/>
    </source>
</evidence>
<proteinExistence type="predicted"/>
<protein>
    <submittedName>
        <fullName evidence="1">Uncharacterized protein</fullName>
    </submittedName>
</protein>
<accession>A0A6N3CRC0</accession>
<sequence>MRYKKLILGMITGVFCLELLNSCNCYSCDFHSSEEAQK</sequence>
<dbReference type="EMBL" id="CACRUK010000022">
    <property type="protein sequence ID" value="VYU17319.1"/>
    <property type="molecule type" value="Genomic_DNA"/>
</dbReference>
<gene>
    <name evidence="1" type="ORF">RGLFYP19_01627</name>
</gene>
<dbReference type="AlphaFoldDB" id="A0A6N3CRC0"/>
<reference evidence="1" key="1">
    <citation type="submission" date="2019-11" db="EMBL/GenBank/DDBJ databases">
        <authorList>
            <person name="Feng L."/>
        </authorList>
    </citation>
    <scope>NUCLEOTIDE SEQUENCE</scope>
    <source>
        <strain evidence="1">RgnavusLFYP19</strain>
    </source>
</reference>
<organism evidence="1">
    <name type="scientific">Mediterraneibacter gnavus</name>
    <name type="common">Ruminococcus gnavus</name>
    <dbReference type="NCBI Taxonomy" id="33038"/>
    <lineage>
        <taxon>Bacteria</taxon>
        <taxon>Bacillati</taxon>
        <taxon>Bacillota</taxon>
        <taxon>Clostridia</taxon>
        <taxon>Lachnospirales</taxon>
        <taxon>Lachnospiraceae</taxon>
        <taxon>Mediterraneibacter</taxon>
    </lineage>
</organism>